<keyword evidence="4" id="KW-1185">Reference proteome</keyword>
<gene>
    <name evidence="3" type="ORF">GCM10023183_12870</name>
</gene>
<feature type="region of interest" description="Disordered" evidence="1">
    <location>
        <begin position="79"/>
        <end position="100"/>
    </location>
</feature>
<evidence type="ECO:0000256" key="1">
    <source>
        <dbReference type="SAM" id="MobiDB-lite"/>
    </source>
</evidence>
<keyword evidence="2" id="KW-0812">Transmembrane</keyword>
<comment type="caution">
    <text evidence="3">The sequence shown here is derived from an EMBL/GenBank/DDBJ whole genome shotgun (WGS) entry which is preliminary data.</text>
</comment>
<protein>
    <recommendedName>
        <fullName evidence="5">Outer membrane protein beta-barrel domain-containing protein</fullName>
    </recommendedName>
</protein>
<dbReference type="EMBL" id="BAABGX010000001">
    <property type="protein sequence ID" value="GAA4301622.1"/>
    <property type="molecule type" value="Genomic_DNA"/>
</dbReference>
<reference evidence="4" key="1">
    <citation type="journal article" date="2019" name="Int. J. Syst. Evol. Microbiol.">
        <title>The Global Catalogue of Microorganisms (GCM) 10K type strain sequencing project: providing services to taxonomists for standard genome sequencing and annotation.</title>
        <authorList>
            <consortium name="The Broad Institute Genomics Platform"/>
            <consortium name="The Broad Institute Genome Sequencing Center for Infectious Disease"/>
            <person name="Wu L."/>
            <person name="Ma J."/>
        </authorList>
    </citation>
    <scope>NUCLEOTIDE SEQUENCE [LARGE SCALE GENOMIC DNA]</scope>
    <source>
        <strain evidence="4">JCM 17917</strain>
    </source>
</reference>
<dbReference type="Proteomes" id="UP001501844">
    <property type="component" value="Unassembled WGS sequence"/>
</dbReference>
<name>A0ABP8FE41_9BACT</name>
<evidence type="ECO:0008006" key="5">
    <source>
        <dbReference type="Google" id="ProtNLM"/>
    </source>
</evidence>
<evidence type="ECO:0000313" key="4">
    <source>
        <dbReference type="Proteomes" id="UP001501844"/>
    </source>
</evidence>
<keyword evidence="2" id="KW-0472">Membrane</keyword>
<organism evidence="3 4">
    <name type="scientific">Nibribacter koreensis</name>
    <dbReference type="NCBI Taxonomy" id="1084519"/>
    <lineage>
        <taxon>Bacteria</taxon>
        <taxon>Pseudomonadati</taxon>
        <taxon>Bacteroidota</taxon>
        <taxon>Cytophagia</taxon>
        <taxon>Cytophagales</taxon>
        <taxon>Hymenobacteraceae</taxon>
        <taxon>Nibribacter</taxon>
    </lineage>
</organism>
<feature type="transmembrane region" description="Helical" evidence="2">
    <location>
        <begin position="45"/>
        <end position="65"/>
    </location>
</feature>
<accession>A0ABP8FE41</accession>
<proteinExistence type="predicted"/>
<evidence type="ECO:0000256" key="2">
    <source>
        <dbReference type="SAM" id="Phobius"/>
    </source>
</evidence>
<evidence type="ECO:0000313" key="3">
    <source>
        <dbReference type="EMBL" id="GAA4301622.1"/>
    </source>
</evidence>
<sequence>MSDEELDQLFRESAEGYEPPFNPSAWADMDKKLDAYQAGKGRGTWYFSALLLLLFLGMLTIPTLYTRYNQQPVALQPSEQGKALVDQDQPEKSAALSTPVDGNLLLEPLQAKRSEMENVPPPAPIRQEKMSHFLPDFPKTSQKRLLSKQLIVRASVLVGKKRPKPSMQITRSSQEGKAQNEVFQVALPEQKQTQFEEGVASDNSQNIVTESNKPQPSSLLNVDSLSQNNQPVMAPVQTGNLDSLPEAEEPVAKGGQFLKYVQVGVAVAPDLTTVKFKEAGKVSPNAGLLVAVPLTKRLSLVTGAVWAKKIYAAPLDEYTMPSGTSGPAYDSYLDAVCHVIDIPVNLSYQVWQKGQNRLAVQAGLSSYIMLSEKYTYSYTATYGYGNPPKKYTKAWEVDNENRHWFQVQNLSVSYARTFPSGISLGVEPFVKIPLSGIGEGKVNLTSAGVFFSTSYTFHLKP</sequence>
<feature type="region of interest" description="Disordered" evidence="1">
    <location>
        <begin position="193"/>
        <end position="217"/>
    </location>
</feature>
<keyword evidence="2" id="KW-1133">Transmembrane helix</keyword>